<accession>A0A3T0N730</accession>
<evidence type="ECO:0000313" key="1">
    <source>
        <dbReference type="EMBL" id="AZV79840.1"/>
    </source>
</evidence>
<name>A0A3T0N730_9RHOB</name>
<dbReference type="AlphaFoldDB" id="A0A3T0N730"/>
<dbReference type="Proteomes" id="UP000283063">
    <property type="component" value="Chromosome"/>
</dbReference>
<gene>
    <name evidence="1" type="ORF">EBB79_19470</name>
</gene>
<dbReference type="EMBL" id="CP033219">
    <property type="protein sequence ID" value="AZV79840.1"/>
    <property type="molecule type" value="Genomic_DNA"/>
</dbReference>
<proteinExistence type="predicted"/>
<organism evidence="1 2">
    <name type="scientific">Parasedimentitalea marina</name>
    <dbReference type="NCBI Taxonomy" id="2483033"/>
    <lineage>
        <taxon>Bacteria</taxon>
        <taxon>Pseudomonadati</taxon>
        <taxon>Pseudomonadota</taxon>
        <taxon>Alphaproteobacteria</taxon>
        <taxon>Rhodobacterales</taxon>
        <taxon>Paracoccaceae</taxon>
        <taxon>Parasedimentitalea</taxon>
    </lineage>
</organism>
<protein>
    <submittedName>
        <fullName evidence="1">Uncharacterized protein</fullName>
    </submittedName>
</protein>
<keyword evidence="2" id="KW-1185">Reference proteome</keyword>
<dbReference type="KEGG" id="sedi:EBB79_19470"/>
<evidence type="ECO:0000313" key="2">
    <source>
        <dbReference type="Proteomes" id="UP000283063"/>
    </source>
</evidence>
<sequence>MKPLVHGAGRLEFGVCGEFPGDAHWVGAVERGAEGSYEQLPLTFCIQVGRRFANFAAVLWHGGWWGSV</sequence>
<reference evidence="1 2" key="1">
    <citation type="submission" date="2018-10" db="EMBL/GenBank/DDBJ databases">
        <title>Parasedimentitalea marina sp. nov., a psychrophilic bacterium isolated from deep seawater of the New Britain Trench.</title>
        <authorList>
            <person name="Cao J."/>
        </authorList>
    </citation>
    <scope>NUCLEOTIDE SEQUENCE [LARGE SCALE GENOMIC DNA]</scope>
    <source>
        <strain evidence="1 2">W43</strain>
    </source>
</reference>